<dbReference type="CDD" id="cd05157">
    <property type="entry name" value="ETNK_euk"/>
    <property type="match status" value="1"/>
</dbReference>
<dbReference type="EMBL" id="VXIS01000173">
    <property type="protein sequence ID" value="KAA8899117.1"/>
    <property type="molecule type" value="Genomic_DNA"/>
</dbReference>
<proteinExistence type="inferred from homology"/>
<keyword evidence="4" id="KW-0418">Kinase</keyword>
<dbReference type="AlphaFoldDB" id="A0A5J5ENR5"/>
<reference evidence="4 5" key="1">
    <citation type="submission" date="2019-09" db="EMBL/GenBank/DDBJ databases">
        <title>Draft genome of the ectomycorrhizal ascomycete Sphaerosporella brunnea.</title>
        <authorList>
            <consortium name="DOE Joint Genome Institute"/>
            <person name="Benucci G.M."/>
            <person name="Marozzi G."/>
            <person name="Antonielli L."/>
            <person name="Sanchez S."/>
            <person name="Marco P."/>
            <person name="Wang X."/>
            <person name="Falini L.B."/>
            <person name="Barry K."/>
            <person name="Haridas S."/>
            <person name="Lipzen A."/>
            <person name="Labutti K."/>
            <person name="Grigoriev I.V."/>
            <person name="Murat C."/>
            <person name="Martin F."/>
            <person name="Albertini E."/>
            <person name="Donnini D."/>
            <person name="Bonito G."/>
        </authorList>
    </citation>
    <scope>NUCLEOTIDE SEQUENCE [LARGE SCALE GENOMIC DNA]</scope>
    <source>
        <strain evidence="4 5">Sb_GMNB300</strain>
    </source>
</reference>
<protein>
    <recommendedName>
        <fullName evidence="3">ethanolamine kinase</fullName>
        <ecNumber evidence="3">2.7.1.82</ecNumber>
    </recommendedName>
</protein>
<dbReference type="OrthoDB" id="10267235at2759"/>
<organism evidence="4 5">
    <name type="scientific">Sphaerosporella brunnea</name>
    <dbReference type="NCBI Taxonomy" id="1250544"/>
    <lineage>
        <taxon>Eukaryota</taxon>
        <taxon>Fungi</taxon>
        <taxon>Dikarya</taxon>
        <taxon>Ascomycota</taxon>
        <taxon>Pezizomycotina</taxon>
        <taxon>Pezizomycetes</taxon>
        <taxon>Pezizales</taxon>
        <taxon>Pyronemataceae</taxon>
        <taxon>Sphaerosporella</taxon>
    </lineage>
</organism>
<comment type="similarity">
    <text evidence="2">Belongs to the choline/ethanolamine kinase family.</text>
</comment>
<dbReference type="GO" id="GO:0005737">
    <property type="term" value="C:cytoplasm"/>
    <property type="evidence" value="ECO:0007669"/>
    <property type="project" value="TreeGrafter"/>
</dbReference>
<dbReference type="InParanoid" id="A0A5J5ENR5"/>
<evidence type="ECO:0000256" key="3">
    <source>
        <dbReference type="ARBA" id="ARBA00038874"/>
    </source>
</evidence>
<gene>
    <name evidence="4" type="ORF">FN846DRAFT_189192</name>
</gene>
<dbReference type="PANTHER" id="PTHR22603">
    <property type="entry name" value="CHOLINE/ETHANOALAMINE KINASE"/>
    <property type="match status" value="1"/>
</dbReference>
<dbReference type="Proteomes" id="UP000326924">
    <property type="component" value="Unassembled WGS sequence"/>
</dbReference>
<accession>A0A5J5ENR5</accession>
<dbReference type="SUPFAM" id="SSF56112">
    <property type="entry name" value="Protein kinase-like (PK-like)"/>
    <property type="match status" value="1"/>
</dbReference>
<evidence type="ECO:0000313" key="4">
    <source>
        <dbReference type="EMBL" id="KAA8899117.1"/>
    </source>
</evidence>
<dbReference type="EC" id="2.7.1.82" evidence="3"/>
<keyword evidence="4" id="KW-0808">Transferase</keyword>
<sequence length="368" mass="41403">MDNPGTLQLSYNWDYPYASAQLLLSTVFPQWRNSPNPVGLRQLTEDTANTLFKTASKPPGVGDGEDGDDAIVLHVYGPGTDVLVDRRREYYTHCLLAQHGLASPVLARFQNGLFYRLEPGRPCEPADMGREAVWRGVARRLGEWHAVVPATVTGSENGRLPSIWTVLRTWISILPEDTTPKSVLHIELQRLKERLGVTDGWNAEGMVLGHGDLRCGNVIIHPRAAGAGGVATVSFVDYEYALPCPAAFDLANHFSEWPGGAFDYRLLPSRAVRRDFLHEYTRSYTAHRGRQCSPREEDEIVATLERQVDVLRGVPGFFWGVCALVQATAFDIVIDFDAFKYAYMRFAEYWEWRADADSVRERQWAAEE</sequence>
<dbReference type="GO" id="GO:0004305">
    <property type="term" value="F:ethanolamine kinase activity"/>
    <property type="evidence" value="ECO:0007669"/>
    <property type="project" value="UniProtKB-EC"/>
</dbReference>
<dbReference type="Gene3D" id="3.90.1200.10">
    <property type="match status" value="1"/>
</dbReference>
<name>A0A5J5ENR5_9PEZI</name>
<evidence type="ECO:0000256" key="1">
    <source>
        <dbReference type="ARBA" id="ARBA00037883"/>
    </source>
</evidence>
<evidence type="ECO:0000256" key="2">
    <source>
        <dbReference type="ARBA" id="ARBA00038211"/>
    </source>
</evidence>
<dbReference type="PANTHER" id="PTHR22603:SF66">
    <property type="entry name" value="ETHANOLAMINE KINASE"/>
    <property type="match status" value="1"/>
</dbReference>
<comment type="caution">
    <text evidence="4">The sequence shown here is derived from an EMBL/GenBank/DDBJ whole genome shotgun (WGS) entry which is preliminary data.</text>
</comment>
<dbReference type="InterPro" id="IPR011009">
    <property type="entry name" value="Kinase-like_dom_sf"/>
</dbReference>
<dbReference type="Gene3D" id="3.30.200.20">
    <property type="entry name" value="Phosphorylase Kinase, domain 1"/>
    <property type="match status" value="1"/>
</dbReference>
<comment type="pathway">
    <text evidence="1">Phospholipid metabolism; phosphatidylethanolamine biosynthesis; phosphatidylethanolamine from ethanolamine: step 1/3.</text>
</comment>
<evidence type="ECO:0000313" key="5">
    <source>
        <dbReference type="Proteomes" id="UP000326924"/>
    </source>
</evidence>
<dbReference type="GO" id="GO:0006646">
    <property type="term" value="P:phosphatidylethanolamine biosynthetic process"/>
    <property type="evidence" value="ECO:0007669"/>
    <property type="project" value="TreeGrafter"/>
</dbReference>
<dbReference type="Pfam" id="PF01633">
    <property type="entry name" value="Choline_kinase"/>
    <property type="match status" value="1"/>
</dbReference>
<keyword evidence="5" id="KW-1185">Reference proteome</keyword>